<gene>
    <name evidence="2" type="ORF">FE782_06445</name>
</gene>
<feature type="transmembrane region" description="Helical" evidence="1">
    <location>
        <begin position="37"/>
        <end position="56"/>
    </location>
</feature>
<name>A0A5R9GM71_9BACL</name>
<evidence type="ECO:0000313" key="2">
    <source>
        <dbReference type="EMBL" id="TLS53005.1"/>
    </source>
</evidence>
<keyword evidence="1" id="KW-0812">Transmembrane</keyword>
<sequence>MKSIWKHSMRWSIFISIITFILASVFSVVSTAMLQGVVWAAGVVIVLFIVLVGIGFDMMGIASASANERPFHAMAAEKVPGAKQSIFIVRNADRFSNFCNDVVGDICGIISGTASALVVGKMIVSSSEGDGLLTAAVTVVFSAIVSALTVGGKAVGKSFAIHYSIPIVLWIGRFFFLLERRFGIRIWGGKKKTNGKRGNKRAARSNHSA</sequence>
<keyword evidence="3" id="KW-1185">Reference proteome</keyword>
<accession>A0A5R9GM71</accession>
<dbReference type="Proteomes" id="UP000309676">
    <property type="component" value="Unassembled WGS sequence"/>
</dbReference>
<dbReference type="EMBL" id="VCIW01000003">
    <property type="protein sequence ID" value="TLS53005.1"/>
    <property type="molecule type" value="Genomic_DNA"/>
</dbReference>
<evidence type="ECO:0000313" key="3">
    <source>
        <dbReference type="Proteomes" id="UP000309676"/>
    </source>
</evidence>
<feature type="transmembrane region" description="Helical" evidence="1">
    <location>
        <begin position="160"/>
        <end position="178"/>
    </location>
</feature>
<evidence type="ECO:0000256" key="1">
    <source>
        <dbReference type="SAM" id="Phobius"/>
    </source>
</evidence>
<keyword evidence="1" id="KW-0472">Membrane</keyword>
<dbReference type="AlphaFoldDB" id="A0A5R9GM71"/>
<organism evidence="2 3">
    <name type="scientific">Paenibacillus antri</name>
    <dbReference type="NCBI Taxonomy" id="2582848"/>
    <lineage>
        <taxon>Bacteria</taxon>
        <taxon>Bacillati</taxon>
        <taxon>Bacillota</taxon>
        <taxon>Bacilli</taxon>
        <taxon>Bacillales</taxon>
        <taxon>Paenibacillaceae</taxon>
        <taxon>Paenibacillus</taxon>
    </lineage>
</organism>
<feature type="transmembrane region" description="Helical" evidence="1">
    <location>
        <begin position="131"/>
        <end position="148"/>
    </location>
</feature>
<keyword evidence="1" id="KW-1133">Transmembrane helix</keyword>
<protein>
    <recommendedName>
        <fullName evidence="4">CNNM transmembrane domain-containing protein</fullName>
    </recommendedName>
</protein>
<evidence type="ECO:0008006" key="4">
    <source>
        <dbReference type="Google" id="ProtNLM"/>
    </source>
</evidence>
<dbReference type="OrthoDB" id="2111373at2"/>
<comment type="caution">
    <text evidence="2">The sequence shown here is derived from an EMBL/GenBank/DDBJ whole genome shotgun (WGS) entry which is preliminary data.</text>
</comment>
<reference evidence="2 3" key="1">
    <citation type="submission" date="2019-05" db="EMBL/GenBank/DDBJ databases">
        <authorList>
            <person name="Narsing Rao M.P."/>
            <person name="Li W.J."/>
        </authorList>
    </citation>
    <scope>NUCLEOTIDE SEQUENCE [LARGE SCALE GENOMIC DNA]</scope>
    <source>
        <strain evidence="2 3">SYSU_K30003</strain>
    </source>
</reference>
<proteinExistence type="predicted"/>